<reference evidence="1" key="1">
    <citation type="submission" date="2019-10" db="EMBL/GenBank/DDBJ databases">
        <authorList>
            <consortium name="DOE Joint Genome Institute"/>
            <person name="Kuo A."/>
            <person name="Miyauchi S."/>
            <person name="Kiss E."/>
            <person name="Drula E."/>
            <person name="Kohler A."/>
            <person name="Sanchez-Garcia M."/>
            <person name="Andreopoulos B."/>
            <person name="Barry K.W."/>
            <person name="Bonito G."/>
            <person name="Buee M."/>
            <person name="Carver A."/>
            <person name="Chen C."/>
            <person name="Cichocki N."/>
            <person name="Clum A."/>
            <person name="Culley D."/>
            <person name="Crous P.W."/>
            <person name="Fauchery L."/>
            <person name="Girlanda M."/>
            <person name="Hayes R."/>
            <person name="Keri Z."/>
            <person name="Labutti K."/>
            <person name="Lipzen A."/>
            <person name="Lombard V."/>
            <person name="Magnuson J."/>
            <person name="Maillard F."/>
            <person name="Morin E."/>
            <person name="Murat C."/>
            <person name="Nolan M."/>
            <person name="Ohm R."/>
            <person name="Pangilinan J."/>
            <person name="Pereira M."/>
            <person name="Perotto S."/>
            <person name="Peter M."/>
            <person name="Riley R."/>
            <person name="Sitrit Y."/>
            <person name="Stielow B."/>
            <person name="Szollosi G."/>
            <person name="Zifcakova L."/>
            <person name="Stursova M."/>
            <person name="Spatafora J.W."/>
            <person name="Tedersoo L."/>
            <person name="Vaario L.-M."/>
            <person name="Yamada A."/>
            <person name="Yan M."/>
            <person name="Wang P."/>
            <person name="Xu J."/>
            <person name="Bruns T."/>
            <person name="Baldrian P."/>
            <person name="Vilgalys R."/>
            <person name="Henrissat B."/>
            <person name="Grigoriev I.V."/>
            <person name="Hibbett D."/>
            <person name="Nagy L.G."/>
            <person name="Martin F.M."/>
        </authorList>
    </citation>
    <scope>NUCLEOTIDE SEQUENCE</scope>
    <source>
        <strain evidence="1">P2</strain>
    </source>
</reference>
<gene>
    <name evidence="1" type="ORF">BDM02DRAFT_3065722</name>
</gene>
<name>A0ACB6YY61_THEGA</name>
<evidence type="ECO:0000313" key="1">
    <source>
        <dbReference type="EMBL" id="KAF9642008.1"/>
    </source>
</evidence>
<comment type="caution">
    <text evidence="1">The sequence shown here is derived from an EMBL/GenBank/DDBJ whole genome shotgun (WGS) entry which is preliminary data.</text>
</comment>
<evidence type="ECO:0000313" key="2">
    <source>
        <dbReference type="Proteomes" id="UP000886501"/>
    </source>
</evidence>
<protein>
    <submittedName>
        <fullName evidence="1">Uncharacterized protein</fullName>
    </submittedName>
</protein>
<accession>A0ACB6YY61</accession>
<reference evidence="1" key="2">
    <citation type="journal article" date="2020" name="Nat. Commun.">
        <title>Large-scale genome sequencing of mycorrhizal fungi provides insights into the early evolution of symbiotic traits.</title>
        <authorList>
            <person name="Miyauchi S."/>
            <person name="Kiss E."/>
            <person name="Kuo A."/>
            <person name="Drula E."/>
            <person name="Kohler A."/>
            <person name="Sanchez-Garcia M."/>
            <person name="Morin E."/>
            <person name="Andreopoulos B."/>
            <person name="Barry K.W."/>
            <person name="Bonito G."/>
            <person name="Buee M."/>
            <person name="Carver A."/>
            <person name="Chen C."/>
            <person name="Cichocki N."/>
            <person name="Clum A."/>
            <person name="Culley D."/>
            <person name="Crous P.W."/>
            <person name="Fauchery L."/>
            <person name="Girlanda M."/>
            <person name="Hayes R.D."/>
            <person name="Keri Z."/>
            <person name="LaButti K."/>
            <person name="Lipzen A."/>
            <person name="Lombard V."/>
            <person name="Magnuson J."/>
            <person name="Maillard F."/>
            <person name="Murat C."/>
            <person name="Nolan M."/>
            <person name="Ohm R.A."/>
            <person name="Pangilinan J."/>
            <person name="Pereira M.F."/>
            <person name="Perotto S."/>
            <person name="Peter M."/>
            <person name="Pfister S."/>
            <person name="Riley R."/>
            <person name="Sitrit Y."/>
            <person name="Stielow J.B."/>
            <person name="Szollosi G."/>
            <person name="Zifcakova L."/>
            <person name="Stursova M."/>
            <person name="Spatafora J.W."/>
            <person name="Tedersoo L."/>
            <person name="Vaario L.M."/>
            <person name="Yamada A."/>
            <person name="Yan M."/>
            <person name="Wang P."/>
            <person name="Xu J."/>
            <person name="Bruns T."/>
            <person name="Baldrian P."/>
            <person name="Vilgalys R."/>
            <person name="Dunand C."/>
            <person name="Henrissat B."/>
            <person name="Grigoriev I.V."/>
            <person name="Hibbett D."/>
            <person name="Nagy L.G."/>
            <person name="Martin F.M."/>
        </authorList>
    </citation>
    <scope>NUCLEOTIDE SEQUENCE</scope>
    <source>
        <strain evidence="1">P2</strain>
    </source>
</reference>
<organism evidence="1 2">
    <name type="scientific">Thelephora ganbajun</name>
    <name type="common">Ganba fungus</name>
    <dbReference type="NCBI Taxonomy" id="370292"/>
    <lineage>
        <taxon>Eukaryota</taxon>
        <taxon>Fungi</taxon>
        <taxon>Dikarya</taxon>
        <taxon>Basidiomycota</taxon>
        <taxon>Agaricomycotina</taxon>
        <taxon>Agaricomycetes</taxon>
        <taxon>Thelephorales</taxon>
        <taxon>Thelephoraceae</taxon>
        <taxon>Thelephora</taxon>
    </lineage>
</organism>
<dbReference type="Proteomes" id="UP000886501">
    <property type="component" value="Unassembled WGS sequence"/>
</dbReference>
<feature type="non-terminal residue" evidence="1">
    <location>
        <position position="99"/>
    </location>
</feature>
<feature type="non-terminal residue" evidence="1">
    <location>
        <position position="1"/>
    </location>
</feature>
<sequence length="99" mass="11182">LRVTHPSFTPGVEPECILDGGAQVFMMRKDVWEHLHALITTNKSILMESVNSSTTTTLGLIKNYPVHLSPVTIYLQIQVVEDVPFKVLLRRPFFNITSC</sequence>
<dbReference type="EMBL" id="MU118791">
    <property type="protein sequence ID" value="KAF9642008.1"/>
    <property type="molecule type" value="Genomic_DNA"/>
</dbReference>
<proteinExistence type="predicted"/>
<keyword evidence="2" id="KW-1185">Reference proteome</keyword>